<comment type="caution">
    <text evidence="1">The sequence shown here is derived from an EMBL/GenBank/DDBJ whole genome shotgun (WGS) entry which is preliminary data.</text>
</comment>
<sequence>MMHLSYSFDTVRKMAKKAGISGLWQRQLNRRWRLAVTEHAGLEWSPTRAKLLFYGPSDLQGEWKAAIEKALKSELIVAHDDKSDELEEILTISDLVGWLIQYMQAGEKCDYLTPVVDCAEYLVREFSDLDDDYDMPAFLMWSPPPCLGSNFVQLTRTCPTRPYSSMLMDWAGRMYHELSLAELPPEDALKHTIKAAGLENLFRQKEKGSKIWLMSRRKFEERFRLRVRVELASSIW</sequence>
<dbReference type="Proteomes" id="UP000321085">
    <property type="component" value="Unassembled WGS sequence"/>
</dbReference>
<name>A0A512C572_9HYPH</name>
<organism evidence="1 2">
    <name type="scientific">Microvirga aerophila</name>
    <dbReference type="NCBI Taxonomy" id="670291"/>
    <lineage>
        <taxon>Bacteria</taxon>
        <taxon>Pseudomonadati</taxon>
        <taxon>Pseudomonadota</taxon>
        <taxon>Alphaproteobacteria</taxon>
        <taxon>Hyphomicrobiales</taxon>
        <taxon>Methylobacteriaceae</taxon>
        <taxon>Microvirga</taxon>
    </lineage>
</organism>
<dbReference type="RefSeq" id="WP_114189502.1">
    <property type="nucleotide sequence ID" value="NZ_QOIO01000171.1"/>
</dbReference>
<reference evidence="1 2" key="1">
    <citation type="submission" date="2019-07" db="EMBL/GenBank/DDBJ databases">
        <title>Whole genome shotgun sequence of Microvirga aerophila NBRC 106136.</title>
        <authorList>
            <person name="Hosoyama A."/>
            <person name="Uohara A."/>
            <person name="Ohji S."/>
            <person name="Ichikawa N."/>
        </authorList>
    </citation>
    <scope>NUCLEOTIDE SEQUENCE [LARGE SCALE GENOMIC DNA]</scope>
    <source>
        <strain evidence="1 2">NBRC 106136</strain>
    </source>
</reference>
<dbReference type="EMBL" id="BJYU01000457">
    <property type="protein sequence ID" value="GEO19359.1"/>
    <property type="molecule type" value="Genomic_DNA"/>
</dbReference>
<gene>
    <name evidence="1" type="ORF">MAE02_70550</name>
</gene>
<dbReference type="AlphaFoldDB" id="A0A512C572"/>
<protein>
    <submittedName>
        <fullName evidence="1">Uncharacterized protein</fullName>
    </submittedName>
</protein>
<evidence type="ECO:0000313" key="1">
    <source>
        <dbReference type="EMBL" id="GEO19359.1"/>
    </source>
</evidence>
<accession>A0A512C572</accession>
<keyword evidence="2" id="KW-1185">Reference proteome</keyword>
<evidence type="ECO:0000313" key="2">
    <source>
        <dbReference type="Proteomes" id="UP000321085"/>
    </source>
</evidence>
<proteinExistence type="predicted"/>